<name>A0A3S9SYZ9_9FIRM</name>
<evidence type="ECO:0000313" key="2">
    <source>
        <dbReference type="Proteomes" id="UP000267250"/>
    </source>
</evidence>
<evidence type="ECO:0000313" key="1">
    <source>
        <dbReference type="EMBL" id="AZR73531.1"/>
    </source>
</evidence>
<dbReference type="Proteomes" id="UP000267250">
    <property type="component" value="Chromosome"/>
</dbReference>
<dbReference type="KEGG" id="aft:BBF96_09115"/>
<sequence length="142" mass="16884">MSIIGFLKRLFSHKESYFKKTSKPPENKLSEAEDKKLILTSSDLMQMARKLKEKGEYVRAEQILKDGVKEGVNNIKLWWLLLEIEESLNRIGRAYYCIEKILEMEPENEKALEKLEEIKPLVDKELSYYIEYKMAPEFYKIK</sequence>
<dbReference type="Gene3D" id="1.25.40.10">
    <property type="entry name" value="Tetratricopeptide repeat domain"/>
    <property type="match status" value="1"/>
</dbReference>
<dbReference type="SUPFAM" id="SSF48452">
    <property type="entry name" value="TPR-like"/>
    <property type="match status" value="1"/>
</dbReference>
<keyword evidence="2" id="KW-1185">Reference proteome</keyword>
<dbReference type="AlphaFoldDB" id="A0A3S9SYZ9"/>
<accession>A0A3S9SYZ9</accession>
<dbReference type="EMBL" id="CP016379">
    <property type="protein sequence ID" value="AZR73531.1"/>
    <property type="molecule type" value="Genomic_DNA"/>
</dbReference>
<gene>
    <name evidence="1" type="ORF">BBF96_09115</name>
</gene>
<dbReference type="RefSeq" id="WP_127016873.1">
    <property type="nucleotide sequence ID" value="NZ_CP016379.1"/>
</dbReference>
<proteinExistence type="predicted"/>
<protein>
    <submittedName>
        <fullName evidence="1">Uncharacterized protein</fullName>
    </submittedName>
</protein>
<reference evidence="1 2" key="1">
    <citation type="submission" date="2016-07" db="EMBL/GenBank/DDBJ databases">
        <title>Genome and transcriptome analysis of iron-reducing fermentative bacteria Anoxybacter fermentans.</title>
        <authorList>
            <person name="Zeng X."/>
            <person name="Shao Z."/>
        </authorList>
    </citation>
    <scope>NUCLEOTIDE SEQUENCE [LARGE SCALE GENOMIC DNA]</scope>
    <source>
        <strain evidence="1 2">DY22613</strain>
    </source>
</reference>
<organism evidence="1 2">
    <name type="scientific">Anoxybacter fermentans</name>
    <dbReference type="NCBI Taxonomy" id="1323375"/>
    <lineage>
        <taxon>Bacteria</taxon>
        <taxon>Bacillati</taxon>
        <taxon>Bacillota</taxon>
        <taxon>Clostridia</taxon>
        <taxon>Halanaerobiales</taxon>
        <taxon>Anoxybacter</taxon>
    </lineage>
</organism>
<dbReference type="InterPro" id="IPR011990">
    <property type="entry name" value="TPR-like_helical_dom_sf"/>
</dbReference>